<feature type="region of interest" description="Disordered" evidence="1">
    <location>
        <begin position="80"/>
        <end position="143"/>
    </location>
</feature>
<feature type="compositionally biased region" description="Low complexity" evidence="1">
    <location>
        <begin position="16"/>
        <end position="26"/>
    </location>
</feature>
<gene>
    <name evidence="2" type="ORF">ACFPFM_39620</name>
</gene>
<evidence type="ECO:0000313" key="2">
    <source>
        <dbReference type="EMBL" id="MFC5059859.1"/>
    </source>
</evidence>
<dbReference type="EMBL" id="JBHSJB010000049">
    <property type="protein sequence ID" value="MFC5059859.1"/>
    <property type="molecule type" value="Genomic_DNA"/>
</dbReference>
<protein>
    <submittedName>
        <fullName evidence="2">Uncharacterized protein</fullName>
    </submittedName>
</protein>
<feature type="compositionally biased region" description="Basic residues" evidence="1">
    <location>
        <begin position="85"/>
        <end position="94"/>
    </location>
</feature>
<sequence>MTTPEEIRRRVEQTDTARSTRRAAAAQQVGELAQRRAAVLDQLQDVERELGDVLAEAQDVIGVDELAQFTDLKPADLTAWLAGHKPGRGKRRKTTSTSSAQGDARRSPEPKTSRTPAQAPVPREDMATAGSPDAPERPVAQAS</sequence>
<proteinExistence type="predicted"/>
<dbReference type="RefSeq" id="WP_344038227.1">
    <property type="nucleotide sequence ID" value="NZ_BAAAKE010000010.1"/>
</dbReference>
<feature type="region of interest" description="Disordered" evidence="1">
    <location>
        <begin position="1"/>
        <end position="26"/>
    </location>
</feature>
<feature type="compositionally biased region" description="Basic and acidic residues" evidence="1">
    <location>
        <begin position="1"/>
        <end position="15"/>
    </location>
</feature>
<accession>A0ABV9YDD2</accession>
<feature type="compositionally biased region" description="Basic and acidic residues" evidence="1">
    <location>
        <begin position="103"/>
        <end position="112"/>
    </location>
</feature>
<comment type="caution">
    <text evidence="2">The sequence shown here is derived from an EMBL/GenBank/DDBJ whole genome shotgun (WGS) entry which is preliminary data.</text>
</comment>
<name>A0ABV9YDD2_9PSEU</name>
<keyword evidence="3" id="KW-1185">Reference proteome</keyword>
<evidence type="ECO:0000313" key="3">
    <source>
        <dbReference type="Proteomes" id="UP001595833"/>
    </source>
</evidence>
<organism evidence="2 3">
    <name type="scientific">Saccharothrix xinjiangensis</name>
    <dbReference type="NCBI Taxonomy" id="204798"/>
    <lineage>
        <taxon>Bacteria</taxon>
        <taxon>Bacillati</taxon>
        <taxon>Actinomycetota</taxon>
        <taxon>Actinomycetes</taxon>
        <taxon>Pseudonocardiales</taxon>
        <taxon>Pseudonocardiaceae</taxon>
        <taxon>Saccharothrix</taxon>
    </lineage>
</organism>
<dbReference type="Proteomes" id="UP001595833">
    <property type="component" value="Unassembled WGS sequence"/>
</dbReference>
<reference evidence="3" key="1">
    <citation type="journal article" date="2019" name="Int. J. Syst. Evol. Microbiol.">
        <title>The Global Catalogue of Microorganisms (GCM) 10K type strain sequencing project: providing services to taxonomists for standard genome sequencing and annotation.</title>
        <authorList>
            <consortium name="The Broad Institute Genomics Platform"/>
            <consortium name="The Broad Institute Genome Sequencing Center for Infectious Disease"/>
            <person name="Wu L."/>
            <person name="Ma J."/>
        </authorList>
    </citation>
    <scope>NUCLEOTIDE SEQUENCE [LARGE SCALE GENOMIC DNA]</scope>
    <source>
        <strain evidence="3">KCTC 12848</strain>
    </source>
</reference>
<evidence type="ECO:0000256" key="1">
    <source>
        <dbReference type="SAM" id="MobiDB-lite"/>
    </source>
</evidence>